<dbReference type="RefSeq" id="WP_266013132.1">
    <property type="nucleotide sequence ID" value="NZ_JAPFQP010000003.1"/>
</dbReference>
<organism evidence="2 3">
    <name type="scientific">Lentiprolixibacter aurantiacus</name>
    <dbReference type="NCBI Taxonomy" id="2993939"/>
    <lineage>
        <taxon>Bacteria</taxon>
        <taxon>Pseudomonadati</taxon>
        <taxon>Bacteroidota</taxon>
        <taxon>Flavobacteriia</taxon>
        <taxon>Flavobacteriales</taxon>
        <taxon>Flavobacteriaceae</taxon>
        <taxon>Lentiprolixibacter</taxon>
    </lineage>
</organism>
<evidence type="ECO:0000313" key="2">
    <source>
        <dbReference type="EMBL" id="MCX2719909.1"/>
    </source>
</evidence>
<feature type="transmembrane region" description="Helical" evidence="1">
    <location>
        <begin position="95"/>
        <end position="113"/>
    </location>
</feature>
<feature type="transmembrane region" description="Helical" evidence="1">
    <location>
        <begin position="68"/>
        <end position="89"/>
    </location>
</feature>
<dbReference type="SUPFAM" id="SSF103473">
    <property type="entry name" value="MFS general substrate transporter"/>
    <property type="match status" value="1"/>
</dbReference>
<protein>
    <submittedName>
        <fullName evidence="2">Uncharacterized protein</fullName>
    </submittedName>
</protein>
<accession>A0AAE3SNR2</accession>
<reference evidence="2" key="1">
    <citation type="submission" date="2022-11" db="EMBL/GenBank/DDBJ databases">
        <title>The characterization of three novel Bacteroidetes species and genomic analysis of their roles in tidal elemental geochemical cycles.</title>
        <authorList>
            <person name="Ma K.-J."/>
        </authorList>
    </citation>
    <scope>NUCLEOTIDE SEQUENCE</scope>
    <source>
        <strain evidence="2">M415</strain>
    </source>
</reference>
<feature type="transmembrane region" description="Helical" evidence="1">
    <location>
        <begin position="37"/>
        <end position="56"/>
    </location>
</feature>
<dbReference type="AlphaFoldDB" id="A0AAE3SNR2"/>
<comment type="caution">
    <text evidence="2">The sequence shown here is derived from an EMBL/GenBank/DDBJ whole genome shotgun (WGS) entry which is preliminary data.</text>
</comment>
<keyword evidence="1" id="KW-0812">Transmembrane</keyword>
<feature type="transmembrane region" description="Helical" evidence="1">
    <location>
        <begin position="125"/>
        <end position="143"/>
    </location>
</feature>
<evidence type="ECO:0000256" key="1">
    <source>
        <dbReference type="SAM" id="Phobius"/>
    </source>
</evidence>
<evidence type="ECO:0000313" key="3">
    <source>
        <dbReference type="Proteomes" id="UP001207116"/>
    </source>
</evidence>
<sequence length="181" mass="19851">MVIPAKRILVWALSVALFLMLPFVAMQYTNEVNWSLFDFLVMGGALLSMGLVYELIIRQSKQRTYRIAIGIGTAALFLLFWVNSAVGIIGNEAQAVNTLFWIVPAVILTGAGLSGLKARGMAQTMFIATVVQITVPAIGLFIWPPPTTSWSPGIFGVFMITAFFALMMLLSALLFRKVTRS</sequence>
<feature type="transmembrane region" description="Helical" evidence="1">
    <location>
        <begin position="155"/>
        <end position="175"/>
    </location>
</feature>
<keyword evidence="1" id="KW-0472">Membrane</keyword>
<keyword evidence="3" id="KW-1185">Reference proteome</keyword>
<dbReference type="InterPro" id="IPR036259">
    <property type="entry name" value="MFS_trans_sf"/>
</dbReference>
<dbReference type="EMBL" id="JAPFQP010000003">
    <property type="protein sequence ID" value="MCX2719909.1"/>
    <property type="molecule type" value="Genomic_DNA"/>
</dbReference>
<gene>
    <name evidence="2" type="ORF">OO016_09870</name>
</gene>
<keyword evidence="1" id="KW-1133">Transmembrane helix</keyword>
<proteinExistence type="predicted"/>
<name>A0AAE3SNR2_9FLAO</name>
<dbReference type="Proteomes" id="UP001207116">
    <property type="component" value="Unassembled WGS sequence"/>
</dbReference>